<evidence type="ECO:0000256" key="3">
    <source>
        <dbReference type="ARBA" id="ARBA00022475"/>
    </source>
</evidence>
<organism evidence="10 11">
    <name type="scientific">Yersinia hibernica</name>
    <dbReference type="NCBI Taxonomy" id="2339259"/>
    <lineage>
        <taxon>Bacteria</taxon>
        <taxon>Pseudomonadati</taxon>
        <taxon>Pseudomonadota</taxon>
        <taxon>Gammaproteobacteria</taxon>
        <taxon>Enterobacterales</taxon>
        <taxon>Yersiniaceae</taxon>
        <taxon>Yersinia</taxon>
    </lineage>
</organism>
<feature type="transmembrane region" description="Helical" evidence="8">
    <location>
        <begin position="172"/>
        <end position="191"/>
    </location>
</feature>
<keyword evidence="3 8" id="KW-1003">Cell membrane</keyword>
<keyword evidence="2 8" id="KW-0813">Transport</keyword>
<dbReference type="PROSITE" id="PS50850">
    <property type="entry name" value="MFS"/>
    <property type="match status" value="1"/>
</dbReference>
<keyword evidence="11" id="KW-1185">Reference proteome</keyword>
<dbReference type="Proteomes" id="UP000288804">
    <property type="component" value="Chromosome"/>
</dbReference>
<feature type="domain" description="Major facilitator superfamily (MFS) profile" evidence="9">
    <location>
        <begin position="13"/>
        <end position="400"/>
    </location>
</feature>
<dbReference type="Gene3D" id="1.20.1250.20">
    <property type="entry name" value="MFS general substrate transporter like domains"/>
    <property type="match status" value="2"/>
</dbReference>
<dbReference type="Pfam" id="PF07690">
    <property type="entry name" value="MFS_1"/>
    <property type="match status" value="1"/>
</dbReference>
<dbReference type="InterPro" id="IPR036259">
    <property type="entry name" value="MFS_trans_sf"/>
</dbReference>
<evidence type="ECO:0000256" key="4">
    <source>
        <dbReference type="ARBA" id="ARBA00022519"/>
    </source>
</evidence>
<comment type="similarity">
    <text evidence="8">Belongs to the major facilitator superfamily. DHA1 family. MdtG (TC 2.A.1.2.20) subfamily.</text>
</comment>
<evidence type="ECO:0000256" key="1">
    <source>
        <dbReference type="ARBA" id="ARBA00004651"/>
    </source>
</evidence>
<dbReference type="Pfam" id="PF00083">
    <property type="entry name" value="Sugar_tr"/>
    <property type="match status" value="1"/>
</dbReference>
<name>A0ABX5QXV4_9GAMM</name>
<feature type="transmembrane region" description="Helical" evidence="8">
    <location>
        <begin position="255"/>
        <end position="276"/>
    </location>
</feature>
<evidence type="ECO:0000259" key="9">
    <source>
        <dbReference type="PROSITE" id="PS50850"/>
    </source>
</evidence>
<keyword evidence="4" id="KW-0997">Cell inner membrane</keyword>
<dbReference type="CDD" id="cd17391">
    <property type="entry name" value="MFS_MdtG_MDR_like"/>
    <property type="match status" value="1"/>
</dbReference>
<dbReference type="InterPro" id="IPR005828">
    <property type="entry name" value="MFS_sugar_transport-like"/>
</dbReference>
<evidence type="ECO:0000256" key="6">
    <source>
        <dbReference type="ARBA" id="ARBA00022989"/>
    </source>
</evidence>
<keyword evidence="6 8" id="KW-1133">Transmembrane helix</keyword>
<feature type="transmembrane region" description="Helical" evidence="8">
    <location>
        <begin position="12"/>
        <end position="32"/>
    </location>
</feature>
<dbReference type="EMBL" id="CP032487">
    <property type="protein sequence ID" value="QAX78214.1"/>
    <property type="molecule type" value="Genomic_DNA"/>
</dbReference>
<comment type="caution">
    <text evidence="8">Lacks conserved residue(s) required for the propagation of feature annotation.</text>
</comment>
<protein>
    <recommendedName>
        <fullName evidence="8">Multidrug resistance protein MdtG</fullName>
    </recommendedName>
</protein>
<feature type="transmembrane region" description="Helical" evidence="8">
    <location>
        <begin position="218"/>
        <end position="243"/>
    </location>
</feature>
<dbReference type="InterPro" id="IPR001958">
    <property type="entry name" value="Tet-R_TetA/multi-R_MdtG-like"/>
</dbReference>
<keyword evidence="5 8" id="KW-0812">Transmembrane</keyword>
<gene>
    <name evidence="8 10" type="primary">mdtG</name>
    <name evidence="10" type="ORF">D5F51_06380</name>
</gene>
<feature type="transmembrane region" description="Helical" evidence="8">
    <location>
        <begin position="52"/>
        <end position="72"/>
    </location>
</feature>
<comment type="subcellular location">
    <subcellularLocation>
        <location evidence="1 8">Cell membrane</location>
        <topology evidence="1 8">Multi-pass membrane protein</topology>
    </subcellularLocation>
</comment>
<dbReference type="InterPro" id="IPR023692">
    <property type="entry name" value="Mutidrug-R_MdtG"/>
</dbReference>
<dbReference type="SUPFAM" id="SSF103473">
    <property type="entry name" value="MFS general substrate transporter"/>
    <property type="match status" value="1"/>
</dbReference>
<evidence type="ECO:0000256" key="7">
    <source>
        <dbReference type="ARBA" id="ARBA00023136"/>
    </source>
</evidence>
<evidence type="ECO:0000313" key="10">
    <source>
        <dbReference type="EMBL" id="QAX78214.1"/>
    </source>
</evidence>
<feature type="transmembrane region" description="Helical" evidence="8">
    <location>
        <begin position="84"/>
        <end position="102"/>
    </location>
</feature>
<evidence type="ECO:0000256" key="2">
    <source>
        <dbReference type="ARBA" id="ARBA00022448"/>
    </source>
</evidence>
<dbReference type="PANTHER" id="PTHR43414:SF6">
    <property type="entry name" value="MULTIDRUG RESISTANCE PROTEIN MDTG"/>
    <property type="match status" value="1"/>
</dbReference>
<keyword evidence="7 8" id="KW-0472">Membrane</keyword>
<dbReference type="InterPro" id="IPR020846">
    <property type="entry name" value="MFS_dom"/>
</dbReference>
<sequence>MTSAPQLVNWKRNLFVTWLGCFLTGAAFSLIMPFLPLYVEELGVSGHQSLNMWSGLVFSITFLFSAIAAPFWGSLADRKGRKIMLLRSALGMGIVMVLMGLAQNIWQFLALRALLGLLGGFIPNANALIATQVPRNKSGWALGTLSTGGVSGALIGPLIGGLLADNYGLRPVFFITAAVLFACFAMTWLYVREQFAPVLKKDMLNGRQVFNSLKNPKLILSLFVTTMIIQIATGSIAPILTLYVRELAGDIHNLAFVSGMIASVPGVAALISAPRLGKLGDKIGPERILIAMLALSVLILIPMAFVQTPLQLGILRFLLGATDGALLPAVQTLLIYNCTNQVAGRIFSYNQSFRDVGNVTGPLLGAAVSASYGFRAVFCVTAAVVVFNALYSYWCLQRQPLKAQRRDIQQQDN</sequence>
<reference evidence="11" key="1">
    <citation type="submission" date="2018-09" db="EMBL/GenBank/DDBJ databases">
        <title>Yersinia hibernicus sp. nov.</title>
        <authorList>
            <person name="Nguyen S.V."/>
            <person name="Mundanda D.M."/>
            <person name="Anes J."/>
            <person name="Fanning S."/>
        </authorList>
    </citation>
    <scope>NUCLEOTIDE SEQUENCE [LARGE SCALE GENOMIC DNA]</scope>
    <source>
        <strain evidence="11">CFS1934</strain>
    </source>
</reference>
<evidence type="ECO:0000313" key="11">
    <source>
        <dbReference type="Proteomes" id="UP000288804"/>
    </source>
</evidence>
<accession>A0ABX5QXV4</accession>
<dbReference type="PRINTS" id="PR01035">
    <property type="entry name" value="TCRTETA"/>
</dbReference>
<feature type="transmembrane region" description="Helical" evidence="8">
    <location>
        <begin position="140"/>
        <end position="160"/>
    </location>
</feature>
<evidence type="ECO:0000256" key="8">
    <source>
        <dbReference type="HAMAP-Rule" id="MF_01528"/>
    </source>
</evidence>
<dbReference type="PANTHER" id="PTHR43414">
    <property type="entry name" value="MULTIDRUG RESISTANCE PROTEIN MDTG"/>
    <property type="match status" value="1"/>
</dbReference>
<feature type="transmembrane region" description="Helical" evidence="8">
    <location>
        <begin position="288"/>
        <end position="306"/>
    </location>
</feature>
<dbReference type="RefSeq" id="WP_129195917.1">
    <property type="nucleotide sequence ID" value="NZ_CABHXI010000021.1"/>
</dbReference>
<proteinExistence type="inferred from homology"/>
<dbReference type="HAMAP" id="MF_01528">
    <property type="entry name" value="MFS_MdtG"/>
    <property type="match status" value="1"/>
</dbReference>
<dbReference type="NCBIfam" id="NF007372">
    <property type="entry name" value="PRK09874.1"/>
    <property type="match status" value="1"/>
</dbReference>
<feature type="transmembrane region" description="Helical" evidence="8">
    <location>
        <begin position="372"/>
        <end position="396"/>
    </location>
</feature>
<evidence type="ECO:0000256" key="5">
    <source>
        <dbReference type="ARBA" id="ARBA00022692"/>
    </source>
</evidence>
<dbReference type="InterPro" id="IPR011701">
    <property type="entry name" value="MFS"/>
</dbReference>